<reference evidence="2 3" key="1">
    <citation type="journal article" date="2013" name="PLoS ONE">
        <title>Assembly-driven community genomics of a hypersaline microbial ecosystem.</title>
        <authorList>
            <person name="Podell S."/>
            <person name="Ugalde J.A."/>
            <person name="Narasingarao P."/>
            <person name="Banfield J.F."/>
            <person name="Heidelberg K.B."/>
            <person name="Allen E.E."/>
        </authorList>
    </citation>
    <scope>NUCLEOTIDE SEQUENCE [LARGE SCALE GENOMIC DNA]</scope>
    <source>
        <strain evidence="3">J07HQW2</strain>
    </source>
</reference>
<keyword evidence="1" id="KW-1133">Transmembrane helix</keyword>
<dbReference type="Pfam" id="PF24418">
    <property type="entry name" value="DUF7550"/>
    <property type="match status" value="1"/>
</dbReference>
<accession>U1NII7</accession>
<evidence type="ECO:0000313" key="2">
    <source>
        <dbReference type="EMBL" id="ERG96728.1"/>
    </source>
</evidence>
<dbReference type="RefSeq" id="WP_021056191.1">
    <property type="nucleotide sequence ID" value="NZ_KE356561.1"/>
</dbReference>
<protein>
    <submittedName>
        <fullName evidence="2">Uncharacterized protein</fullName>
    </submittedName>
</protein>
<dbReference type="HOGENOM" id="CLU_195708_2_0_2"/>
<keyword evidence="1" id="KW-0812">Transmembrane</keyword>
<dbReference type="InterPro" id="IPR055972">
    <property type="entry name" value="DUF7550"/>
</dbReference>
<sequence>MDEHTTTGDYQSDSNDSIRVTSPMQPFNMSAVTTGIIITIIGLGIIFGIPFILS</sequence>
<dbReference type="AlphaFoldDB" id="U1NII7"/>
<name>U1NII7_9EURY</name>
<feature type="transmembrane region" description="Helical" evidence="1">
    <location>
        <begin position="31"/>
        <end position="53"/>
    </location>
</feature>
<gene>
    <name evidence="2" type="ORF">J07HQW2_03211</name>
</gene>
<evidence type="ECO:0000313" key="3">
    <source>
        <dbReference type="Proteomes" id="UP000030710"/>
    </source>
</evidence>
<proteinExistence type="predicted"/>
<keyword evidence="1" id="KW-0472">Membrane</keyword>
<organism evidence="2 3">
    <name type="scientific">Haloquadratum walsbyi J07HQW2</name>
    <dbReference type="NCBI Taxonomy" id="1238425"/>
    <lineage>
        <taxon>Archaea</taxon>
        <taxon>Methanobacteriati</taxon>
        <taxon>Methanobacteriota</taxon>
        <taxon>Stenosarchaea group</taxon>
        <taxon>Halobacteria</taxon>
        <taxon>Halobacteriales</taxon>
        <taxon>Haloferacaceae</taxon>
        <taxon>Haloquadratum</taxon>
    </lineage>
</organism>
<dbReference type="Proteomes" id="UP000030710">
    <property type="component" value="Unassembled WGS sequence"/>
</dbReference>
<dbReference type="EMBL" id="KE356561">
    <property type="protein sequence ID" value="ERG96728.1"/>
    <property type="molecule type" value="Genomic_DNA"/>
</dbReference>
<evidence type="ECO:0000256" key="1">
    <source>
        <dbReference type="SAM" id="Phobius"/>
    </source>
</evidence>